<organism evidence="1 2">
    <name type="scientific">Natronobacterium gregoryi</name>
    <dbReference type="NCBI Taxonomy" id="44930"/>
    <lineage>
        <taxon>Archaea</taxon>
        <taxon>Methanobacteriati</taxon>
        <taxon>Methanobacteriota</taxon>
        <taxon>Stenosarchaea group</taxon>
        <taxon>Halobacteria</taxon>
        <taxon>Halobacteriales</taxon>
        <taxon>Natrialbaceae</taxon>
        <taxon>Natronobacterium</taxon>
    </lineage>
</organism>
<gene>
    <name evidence="1" type="ORF">SAMN05443661_15818</name>
</gene>
<reference evidence="1 2" key="1">
    <citation type="submission" date="2016-10" db="EMBL/GenBank/DDBJ databases">
        <authorList>
            <person name="de Groot N.N."/>
        </authorList>
    </citation>
    <scope>NUCLEOTIDE SEQUENCE [LARGE SCALE GENOMIC DNA]</scope>
    <source>
        <strain evidence="1 2">SP2</strain>
    </source>
</reference>
<dbReference type="OMA" id="HRFAIEH"/>
<dbReference type="GO" id="GO:0003677">
    <property type="term" value="F:DNA binding"/>
    <property type="evidence" value="ECO:0007669"/>
    <property type="project" value="UniProtKB-KW"/>
</dbReference>
<dbReference type="OrthoDB" id="200459at2157"/>
<keyword evidence="1" id="KW-0238">DNA-binding</keyword>
<dbReference type="Proteomes" id="UP000182829">
    <property type="component" value="Unassembled WGS sequence"/>
</dbReference>
<dbReference type="EMBL" id="FORO01000058">
    <property type="protein sequence ID" value="SFJ68896.1"/>
    <property type="molecule type" value="Genomic_DNA"/>
</dbReference>
<accession>A0A1I3TH02</accession>
<evidence type="ECO:0000313" key="1">
    <source>
        <dbReference type="EMBL" id="SFJ68896.1"/>
    </source>
</evidence>
<name>A0A1I3TH02_9EURY</name>
<evidence type="ECO:0000313" key="2">
    <source>
        <dbReference type="Proteomes" id="UP000182829"/>
    </source>
</evidence>
<dbReference type="AlphaFoldDB" id="A0A1I3TH02"/>
<dbReference type="GeneID" id="14208710"/>
<dbReference type="CDD" id="cd22231">
    <property type="entry name" value="RHH_NikR_HicB-like"/>
    <property type="match status" value="1"/>
</dbReference>
<sequence>MVKSTVRFPAEVIERVQAHTDEGEFTNKSEFQRFAVEYLLTELEDDYEPTLTQFDEIRENALEDDDPEPTELIQTAEPSEFLRTASRVRQCALRGDVETAYELIDTRQPPESPKAMLLDLIVQGVTSDETE</sequence>
<protein>
    <submittedName>
        <fullName evidence="1">Transcriptional regulator, contains Arc/MetJ-type RHH (Ribbon-helix-helix) DNA-binding domain</fullName>
    </submittedName>
</protein>
<proteinExistence type="predicted"/>
<dbReference type="RefSeq" id="WP_005578733.1">
    <property type="nucleotide sequence ID" value="NZ_FORO01000058.1"/>
</dbReference>